<gene>
    <name evidence="4" type="ORF">SAMN02745166_04147</name>
</gene>
<dbReference type="STRING" id="48467.SAMN02745166_04147"/>
<proteinExistence type="inferred from homology"/>
<evidence type="ECO:0000256" key="1">
    <source>
        <dbReference type="ARBA" id="ARBA00009477"/>
    </source>
</evidence>
<dbReference type="EMBL" id="FUYE01000017">
    <property type="protein sequence ID" value="SKB04911.1"/>
    <property type="molecule type" value="Genomic_DNA"/>
</dbReference>
<organism evidence="4 5">
    <name type="scientific">Prosthecobacter debontii</name>
    <dbReference type="NCBI Taxonomy" id="48467"/>
    <lineage>
        <taxon>Bacteria</taxon>
        <taxon>Pseudomonadati</taxon>
        <taxon>Verrucomicrobiota</taxon>
        <taxon>Verrucomicrobiia</taxon>
        <taxon>Verrucomicrobiales</taxon>
        <taxon>Verrucomicrobiaceae</taxon>
        <taxon>Prosthecobacter</taxon>
    </lineage>
</organism>
<dbReference type="Gene3D" id="2.40.420.20">
    <property type="match status" value="1"/>
</dbReference>
<evidence type="ECO:0000256" key="2">
    <source>
        <dbReference type="SAM" id="SignalP"/>
    </source>
</evidence>
<dbReference type="Gene3D" id="2.40.30.170">
    <property type="match status" value="1"/>
</dbReference>
<dbReference type="PROSITE" id="PS51257">
    <property type="entry name" value="PROKAR_LIPOPROTEIN"/>
    <property type="match status" value="1"/>
</dbReference>
<dbReference type="GO" id="GO:0015562">
    <property type="term" value="F:efflux transmembrane transporter activity"/>
    <property type="evidence" value="ECO:0007669"/>
    <property type="project" value="TreeGrafter"/>
</dbReference>
<feature type="domain" description="CusB-like beta-barrel" evidence="3">
    <location>
        <begin position="212"/>
        <end position="283"/>
    </location>
</feature>
<dbReference type="InterPro" id="IPR006143">
    <property type="entry name" value="RND_pump_MFP"/>
</dbReference>
<dbReference type="Gene3D" id="1.10.287.470">
    <property type="entry name" value="Helix hairpin bin"/>
    <property type="match status" value="1"/>
</dbReference>
<dbReference type="PANTHER" id="PTHR30469">
    <property type="entry name" value="MULTIDRUG RESISTANCE PROTEIN MDTA"/>
    <property type="match status" value="1"/>
</dbReference>
<feature type="chain" id="PRO_5012662276" evidence="2">
    <location>
        <begin position="18"/>
        <end position="361"/>
    </location>
</feature>
<evidence type="ECO:0000259" key="3">
    <source>
        <dbReference type="Pfam" id="PF25954"/>
    </source>
</evidence>
<feature type="signal peptide" evidence="2">
    <location>
        <begin position="1"/>
        <end position="17"/>
    </location>
</feature>
<dbReference type="NCBIfam" id="TIGR01730">
    <property type="entry name" value="RND_mfp"/>
    <property type="match status" value="1"/>
</dbReference>
<reference evidence="5" key="1">
    <citation type="submission" date="2017-02" db="EMBL/GenBank/DDBJ databases">
        <authorList>
            <person name="Varghese N."/>
            <person name="Submissions S."/>
        </authorList>
    </citation>
    <scope>NUCLEOTIDE SEQUENCE [LARGE SCALE GENOMIC DNA]</scope>
    <source>
        <strain evidence="5">ATCC 700200</strain>
    </source>
</reference>
<evidence type="ECO:0000313" key="4">
    <source>
        <dbReference type="EMBL" id="SKB04911.1"/>
    </source>
</evidence>
<accession>A0A1T4YUG7</accession>
<dbReference type="FunFam" id="2.40.30.170:FF:000010">
    <property type="entry name" value="Efflux RND transporter periplasmic adaptor subunit"/>
    <property type="match status" value="1"/>
</dbReference>
<dbReference type="PANTHER" id="PTHR30469:SF15">
    <property type="entry name" value="HLYD FAMILY OF SECRETION PROTEINS"/>
    <property type="match status" value="1"/>
</dbReference>
<dbReference type="RefSeq" id="WP_176159568.1">
    <property type="nucleotide sequence ID" value="NZ_FUYE01000017.1"/>
</dbReference>
<dbReference type="InterPro" id="IPR058792">
    <property type="entry name" value="Beta-barrel_RND_2"/>
</dbReference>
<dbReference type="SUPFAM" id="SSF111369">
    <property type="entry name" value="HlyD-like secretion proteins"/>
    <property type="match status" value="1"/>
</dbReference>
<keyword evidence="2" id="KW-0732">Signal</keyword>
<dbReference type="Gene3D" id="2.40.50.100">
    <property type="match status" value="1"/>
</dbReference>
<keyword evidence="5" id="KW-1185">Reference proteome</keyword>
<name>A0A1T4YUG7_9BACT</name>
<protein>
    <submittedName>
        <fullName evidence="4">RND family efflux transporter, MFP subunit</fullName>
    </submittedName>
</protein>
<dbReference type="GO" id="GO:1990281">
    <property type="term" value="C:efflux pump complex"/>
    <property type="evidence" value="ECO:0007669"/>
    <property type="project" value="TreeGrafter"/>
</dbReference>
<dbReference type="Pfam" id="PF25954">
    <property type="entry name" value="Beta-barrel_RND_2"/>
    <property type="match status" value="1"/>
</dbReference>
<comment type="similarity">
    <text evidence="1">Belongs to the membrane fusion protein (MFP) (TC 8.A.1) family.</text>
</comment>
<dbReference type="Proteomes" id="UP000190774">
    <property type="component" value="Unassembled WGS sequence"/>
</dbReference>
<evidence type="ECO:0000313" key="5">
    <source>
        <dbReference type="Proteomes" id="UP000190774"/>
    </source>
</evidence>
<dbReference type="AlphaFoldDB" id="A0A1T4YUG7"/>
<sequence length="361" mass="38702">MKKALYTTLVVSSLTLAACHKPPAAPTEAPPQTAAITIQGDTDQASERSFPRYLRVTGQLTGKNDAVIAADATGRVLTTPVERGTQVAAGDVLVTLDDRQAKLSLAEANAALELAKAQLTLAKNEQARNQPLAKMKAISDSDYQKLLTEASAREADLAATQARRDLAQKAVDDCTIRAVFGGVVSERMVEPGEYLRPDSAVARVVDISQLRLVLNVPETQVGVLETGRTVEFTTAAYPDQRFTGTLKFLGAAMRESSRDLVVEAVVDNASGKLRPGFFCDARILLREEKAVAVPDGTLRIEGSRRKVFVITAENTLSERLVEIGDSRDGFTEIRRGVATGEKVLLNPSPEATDGLAFQPAA</sequence>